<dbReference type="PANTHER" id="PTHR31893">
    <property type="entry name" value="TRANSMEMBRANE PROTEIN 151 HOMOLOG"/>
    <property type="match status" value="1"/>
</dbReference>
<feature type="region of interest" description="Disordered" evidence="6">
    <location>
        <begin position="432"/>
        <end position="475"/>
    </location>
</feature>
<dbReference type="PANTHER" id="PTHR31893:SF5">
    <property type="entry name" value="TRANSMEMBRANE PROTEIN 151 HOMOLOG"/>
    <property type="match status" value="1"/>
</dbReference>
<feature type="transmembrane region" description="Helical" evidence="7">
    <location>
        <begin position="66"/>
        <end position="84"/>
    </location>
</feature>
<reference evidence="8" key="1">
    <citation type="submission" date="2021-12" db="EMBL/GenBank/DDBJ databases">
        <authorList>
            <person name="King R."/>
        </authorList>
    </citation>
    <scope>NUCLEOTIDE SEQUENCE</scope>
</reference>
<organism evidence="8 9">
    <name type="scientific">Bemisia tabaci</name>
    <name type="common">Sweetpotato whitefly</name>
    <name type="synonym">Aleurodes tabaci</name>
    <dbReference type="NCBI Taxonomy" id="7038"/>
    <lineage>
        <taxon>Eukaryota</taxon>
        <taxon>Metazoa</taxon>
        <taxon>Ecdysozoa</taxon>
        <taxon>Arthropoda</taxon>
        <taxon>Hexapoda</taxon>
        <taxon>Insecta</taxon>
        <taxon>Pterygota</taxon>
        <taxon>Neoptera</taxon>
        <taxon>Paraneoptera</taxon>
        <taxon>Hemiptera</taxon>
        <taxon>Sternorrhyncha</taxon>
        <taxon>Aleyrodoidea</taxon>
        <taxon>Aleyrodidae</taxon>
        <taxon>Aleyrodinae</taxon>
        <taxon>Bemisia</taxon>
    </lineage>
</organism>
<evidence type="ECO:0000256" key="4">
    <source>
        <dbReference type="ARBA" id="ARBA00022989"/>
    </source>
</evidence>
<dbReference type="Pfam" id="PF14857">
    <property type="entry name" value="TMEM151"/>
    <property type="match status" value="1"/>
</dbReference>
<evidence type="ECO:0000256" key="2">
    <source>
        <dbReference type="ARBA" id="ARBA00009583"/>
    </source>
</evidence>
<dbReference type="Proteomes" id="UP001152759">
    <property type="component" value="Chromosome 3"/>
</dbReference>
<keyword evidence="9" id="KW-1185">Reference proteome</keyword>
<accession>A0A9P0ABW0</accession>
<dbReference type="AlphaFoldDB" id="A0A9P0ABW0"/>
<gene>
    <name evidence="8" type="ORF">BEMITA_LOCUS6355</name>
</gene>
<proteinExistence type="inferred from homology"/>
<feature type="non-terminal residue" evidence="8">
    <location>
        <position position="1"/>
    </location>
</feature>
<feature type="compositionally biased region" description="Low complexity" evidence="6">
    <location>
        <begin position="432"/>
        <end position="447"/>
    </location>
</feature>
<sequence length="571" mass="64103">LYPAEQTLCGALLRETNWKCFILTSLIIGCLGAVTWCRVSHVTKTVINFSTYPIKTSRQMSPCDEGYLYIPVAFMAMLYLVYLVECWHCTARVELGHREDSASVLQRIQLMRQSQPIIWWKAVCYHYVRRKRQVTRYRNGDSYTATQVYYERVNSHAAGSSFVYTFCGVKDISKRIVLNQAKRPITKIRFSKGFAFANVDAAADFEEQRARFFAEHERYDDYMEMREGLELSNVSNFKEAAIVVHDPDHPPWFASQPVFWISSACLLSWPLRLLLEYNTAYVHYQVTKLFGVNYDTAPAPALLPPPAPPAPPAPPPVAGPLTFTRVPTARETDSVNSAVLSSDDVEFSCSENVCLIPSYSEALLIQVDEPTPPAPSGDPPLETQTHTGSTQTESIPVQTESIPTGVGSAQAHCGSAPSLRINALNSLFSFNVNNNNNNNNNNSISASSRERRRENRRSWGGIFSVKTTPMPPLTRSSTQNGMLLYYAAPLTETFPNDPFGGCRVTSPVEEPPPPYEEALRFPTISTLTRSLTERGEICRRALWPVQRRSDSTEIRLPDNPPRAYINMETSL</sequence>
<evidence type="ECO:0000313" key="8">
    <source>
        <dbReference type="EMBL" id="CAH0387328.1"/>
    </source>
</evidence>
<keyword evidence="4 7" id="KW-1133">Transmembrane helix</keyword>
<name>A0A9P0ABW0_BEMTA</name>
<evidence type="ECO:0000256" key="7">
    <source>
        <dbReference type="SAM" id="Phobius"/>
    </source>
</evidence>
<dbReference type="GO" id="GO:0016020">
    <property type="term" value="C:membrane"/>
    <property type="evidence" value="ECO:0007669"/>
    <property type="project" value="UniProtKB-SubCell"/>
</dbReference>
<dbReference type="InterPro" id="IPR026767">
    <property type="entry name" value="Tmem151"/>
</dbReference>
<keyword evidence="3 7" id="KW-0812">Transmembrane</keyword>
<evidence type="ECO:0000256" key="6">
    <source>
        <dbReference type="SAM" id="MobiDB-lite"/>
    </source>
</evidence>
<evidence type="ECO:0000256" key="1">
    <source>
        <dbReference type="ARBA" id="ARBA00004141"/>
    </source>
</evidence>
<dbReference type="EMBL" id="OU963864">
    <property type="protein sequence ID" value="CAH0387328.1"/>
    <property type="molecule type" value="Genomic_DNA"/>
</dbReference>
<feature type="transmembrane region" description="Helical" evidence="7">
    <location>
        <begin position="21"/>
        <end position="39"/>
    </location>
</feature>
<protein>
    <recommendedName>
        <fullName evidence="10">Transmembrane protein 151B</fullName>
    </recommendedName>
</protein>
<evidence type="ECO:0000313" key="9">
    <source>
        <dbReference type="Proteomes" id="UP001152759"/>
    </source>
</evidence>
<feature type="compositionally biased region" description="Basic and acidic residues" evidence="6">
    <location>
        <begin position="448"/>
        <end position="457"/>
    </location>
</feature>
<evidence type="ECO:0000256" key="5">
    <source>
        <dbReference type="ARBA" id="ARBA00023136"/>
    </source>
</evidence>
<evidence type="ECO:0008006" key="10">
    <source>
        <dbReference type="Google" id="ProtNLM"/>
    </source>
</evidence>
<feature type="region of interest" description="Disordered" evidence="6">
    <location>
        <begin position="368"/>
        <end position="395"/>
    </location>
</feature>
<comment type="subcellular location">
    <subcellularLocation>
        <location evidence="1">Membrane</location>
        <topology evidence="1">Multi-pass membrane protein</topology>
    </subcellularLocation>
</comment>
<evidence type="ECO:0000256" key="3">
    <source>
        <dbReference type="ARBA" id="ARBA00022692"/>
    </source>
</evidence>
<comment type="similarity">
    <text evidence="2">Belongs to the TMEM151 family.</text>
</comment>
<keyword evidence="5 7" id="KW-0472">Membrane</keyword>
<feature type="compositionally biased region" description="Polar residues" evidence="6">
    <location>
        <begin position="382"/>
        <end position="395"/>
    </location>
</feature>